<dbReference type="EMBL" id="FTOV01000026">
    <property type="protein sequence ID" value="SIT28248.1"/>
    <property type="molecule type" value="Genomic_DNA"/>
</dbReference>
<proteinExistence type="predicted"/>
<organism evidence="2 3">
    <name type="scientific">Chryseobacterium gambrini</name>
    <dbReference type="NCBI Taxonomy" id="373672"/>
    <lineage>
        <taxon>Bacteria</taxon>
        <taxon>Pseudomonadati</taxon>
        <taxon>Bacteroidota</taxon>
        <taxon>Flavobacteriia</taxon>
        <taxon>Flavobacteriales</taxon>
        <taxon>Weeksellaceae</taxon>
        <taxon>Chryseobacterium group</taxon>
        <taxon>Chryseobacterium</taxon>
    </lineage>
</organism>
<protein>
    <recommendedName>
        <fullName evidence="4">Lipoprotein</fullName>
    </recommendedName>
</protein>
<gene>
    <name evidence="2" type="ORF">SAMN05421785_1265</name>
</gene>
<dbReference type="AlphaFoldDB" id="A0A1N7QZE6"/>
<evidence type="ECO:0000256" key="1">
    <source>
        <dbReference type="SAM" id="Coils"/>
    </source>
</evidence>
<sequence>MMKLYLLLFLSVVSFSCMEQKKTEETLQAKNKTIDSLKAELKDCTAQAKIMAEVLEKERIELQNNKATK</sequence>
<dbReference type="Proteomes" id="UP000185781">
    <property type="component" value="Unassembled WGS sequence"/>
</dbReference>
<reference evidence="2 3" key="1">
    <citation type="submission" date="2017-01" db="EMBL/GenBank/DDBJ databases">
        <authorList>
            <person name="Mah S.A."/>
            <person name="Swanson W.J."/>
            <person name="Moy G.W."/>
            <person name="Vacquier V.D."/>
        </authorList>
    </citation>
    <scope>NUCLEOTIDE SEQUENCE [LARGE SCALE GENOMIC DNA]</scope>
    <source>
        <strain evidence="2 3">DSM 18014</strain>
    </source>
</reference>
<dbReference type="OrthoDB" id="1273986at2"/>
<dbReference type="RefSeq" id="WP_076396776.1">
    <property type="nucleotide sequence ID" value="NZ_FTOV01000026.1"/>
</dbReference>
<evidence type="ECO:0000313" key="2">
    <source>
        <dbReference type="EMBL" id="SIT28248.1"/>
    </source>
</evidence>
<name>A0A1N7QZE6_9FLAO</name>
<keyword evidence="1" id="KW-0175">Coiled coil</keyword>
<dbReference type="PROSITE" id="PS51257">
    <property type="entry name" value="PROKAR_LIPOPROTEIN"/>
    <property type="match status" value="1"/>
</dbReference>
<evidence type="ECO:0008006" key="4">
    <source>
        <dbReference type="Google" id="ProtNLM"/>
    </source>
</evidence>
<accession>A0A1N7QZE6</accession>
<evidence type="ECO:0000313" key="3">
    <source>
        <dbReference type="Proteomes" id="UP000185781"/>
    </source>
</evidence>
<feature type="coiled-coil region" evidence="1">
    <location>
        <begin position="20"/>
        <end position="65"/>
    </location>
</feature>